<dbReference type="PROSITE" id="PS50850">
    <property type="entry name" value="MFS"/>
    <property type="match status" value="1"/>
</dbReference>
<accession>A0ABP8YV41</accession>
<comment type="subcellular location">
    <subcellularLocation>
        <location evidence="1">Cell membrane</location>
        <topology evidence="1">Multi-pass membrane protein</topology>
    </subcellularLocation>
</comment>
<keyword evidence="2 5" id="KW-0812">Transmembrane</keyword>
<dbReference type="Proteomes" id="UP001499882">
    <property type="component" value="Unassembled WGS sequence"/>
</dbReference>
<dbReference type="Gene3D" id="1.20.1720.10">
    <property type="entry name" value="Multidrug resistance protein D"/>
    <property type="match status" value="1"/>
</dbReference>
<evidence type="ECO:0000256" key="4">
    <source>
        <dbReference type="ARBA" id="ARBA00023136"/>
    </source>
</evidence>
<keyword evidence="4 5" id="KW-0472">Membrane</keyword>
<dbReference type="InterPro" id="IPR020846">
    <property type="entry name" value="MFS_dom"/>
</dbReference>
<dbReference type="RefSeq" id="WP_345527233.1">
    <property type="nucleotide sequence ID" value="NZ_BAABKN010000015.1"/>
</dbReference>
<dbReference type="EMBL" id="BAABKN010000015">
    <property type="protein sequence ID" value="GAA4740516.1"/>
    <property type="molecule type" value="Genomic_DNA"/>
</dbReference>
<keyword evidence="3 5" id="KW-1133">Transmembrane helix</keyword>
<evidence type="ECO:0000256" key="1">
    <source>
        <dbReference type="ARBA" id="ARBA00004651"/>
    </source>
</evidence>
<feature type="domain" description="Major facilitator superfamily (MFS) profile" evidence="6">
    <location>
        <begin position="1"/>
        <end position="95"/>
    </location>
</feature>
<evidence type="ECO:0000259" key="6">
    <source>
        <dbReference type="PROSITE" id="PS50850"/>
    </source>
</evidence>
<feature type="transmembrane region" description="Helical" evidence="5">
    <location>
        <begin position="44"/>
        <end position="70"/>
    </location>
</feature>
<reference evidence="8" key="1">
    <citation type="journal article" date="2019" name="Int. J. Syst. Evol. Microbiol.">
        <title>The Global Catalogue of Microorganisms (GCM) 10K type strain sequencing project: providing services to taxonomists for standard genome sequencing and annotation.</title>
        <authorList>
            <consortium name="The Broad Institute Genomics Platform"/>
            <consortium name="The Broad Institute Genome Sequencing Center for Infectious Disease"/>
            <person name="Wu L."/>
            <person name="Ma J."/>
        </authorList>
    </citation>
    <scope>NUCLEOTIDE SEQUENCE [LARGE SCALE GENOMIC DNA]</scope>
    <source>
        <strain evidence="8">JCM 18532</strain>
    </source>
</reference>
<gene>
    <name evidence="7" type="ORF">GCM10023350_26200</name>
</gene>
<evidence type="ECO:0000256" key="3">
    <source>
        <dbReference type="ARBA" id="ARBA00022989"/>
    </source>
</evidence>
<comment type="caution">
    <text evidence="7">The sequence shown here is derived from an EMBL/GenBank/DDBJ whole genome shotgun (WGS) entry which is preliminary data.</text>
</comment>
<evidence type="ECO:0000256" key="2">
    <source>
        <dbReference type="ARBA" id="ARBA00022692"/>
    </source>
</evidence>
<evidence type="ECO:0000256" key="5">
    <source>
        <dbReference type="SAM" id="Phobius"/>
    </source>
</evidence>
<name>A0ABP8YV41_9ACTN</name>
<evidence type="ECO:0000313" key="8">
    <source>
        <dbReference type="Proteomes" id="UP001499882"/>
    </source>
</evidence>
<dbReference type="SUPFAM" id="SSF103473">
    <property type="entry name" value="MFS general substrate transporter"/>
    <property type="match status" value="1"/>
</dbReference>
<proteinExistence type="predicted"/>
<sequence length="95" mass="9482">MLPTLALLTTITAVLSSLTATLLASAVAIPIVGRFESGRLRRPTILAGLLVVTLGTALAIVPTSYGVLVAGRAMQGIGMASTRCCATSGSPSAAQ</sequence>
<evidence type="ECO:0000313" key="7">
    <source>
        <dbReference type="EMBL" id="GAA4740516.1"/>
    </source>
</evidence>
<organism evidence="7 8">
    <name type="scientific">Nocardioides endophyticus</name>
    <dbReference type="NCBI Taxonomy" id="1353775"/>
    <lineage>
        <taxon>Bacteria</taxon>
        <taxon>Bacillati</taxon>
        <taxon>Actinomycetota</taxon>
        <taxon>Actinomycetes</taxon>
        <taxon>Propionibacteriales</taxon>
        <taxon>Nocardioidaceae</taxon>
        <taxon>Nocardioides</taxon>
    </lineage>
</organism>
<keyword evidence="8" id="KW-1185">Reference proteome</keyword>
<dbReference type="InterPro" id="IPR036259">
    <property type="entry name" value="MFS_trans_sf"/>
</dbReference>
<protein>
    <recommendedName>
        <fullName evidence="6">Major facilitator superfamily (MFS) profile domain-containing protein</fullName>
    </recommendedName>
</protein>